<dbReference type="OrthoDB" id="25157at2759"/>
<dbReference type="InterPro" id="IPR039740">
    <property type="entry name" value="CNOT10"/>
</dbReference>
<keyword evidence="2" id="KW-0804">Transcription</keyword>
<keyword evidence="2" id="KW-0810">Translation regulation</keyword>
<dbReference type="EMBL" id="VCGU01000458">
    <property type="protein sequence ID" value="TRY63383.1"/>
    <property type="molecule type" value="Genomic_DNA"/>
</dbReference>
<gene>
    <name evidence="3" type="ORF">TCAL_11712</name>
</gene>
<keyword evidence="2" id="KW-0963">Cytoplasm</keyword>
<sequence length="685" mass="76455">MASGVEDAPVDALGAGDGPEETAAAEAAAAAAYAALTTLRSSPLARRALEEMSSGEWQAAVESLKRLAAEATMEDPCLLLNWCVAKFRAGLLTLPTFYQTLINLYQSVCKSADYEVSDHVPLLYNLAWAALHVRKPYLAYRLLDQIFRCMRESSPATPTKLQEEQLNKNVVPLLLIVLQMCRIPSLIQNILAQIPEPDSPVRSKLAPLALESHHRMLAKASALVFTRQNKTFKRDLKPNCIESGPNADSFEFLRANIEYLRGNQRKAQKLLSNIESKGPLSPRLLPVFQNNMGCVYLMNGNPCSAALAFRNAYTTLTNDLPQIEKEFPHDSLLVDKRLEILYNWGLSCLFRGDYGRAMSSFKATAPVMDKSPHYHLRVAECIIAANAPRSSHFEMMKGRGGGHPALERPEWEEPLVDRGVNLNVLGPMFHETFILENVPGSEGHAQKKELEVSYPQFNWNYAEARANLYEAMACLDDYQSSPVKSVFKGGPITSRHQILRAHILAKQCYVDLQLEDPYNCLDRANQLFELSSALSPALKTVGRLYLAQSKAMMGNLDGAFADLEPEKAMREVVKSDDDNPSDKDKVAAQSEVGPLKVMFEYNLMVAWLRKEDFAKAETLIDRHLHWKAKNSHKVQLLGPQWVMAKAFVLLKQGQKAKCREFIFKHCNVSSSLLCCELAAANNAKK</sequence>
<dbReference type="GO" id="GO:0017148">
    <property type="term" value="P:negative regulation of translation"/>
    <property type="evidence" value="ECO:0007669"/>
    <property type="project" value="TreeGrafter"/>
</dbReference>
<dbReference type="Gene3D" id="1.25.40.10">
    <property type="entry name" value="Tetratricopeptide repeat domain"/>
    <property type="match status" value="1"/>
</dbReference>
<comment type="subcellular location">
    <subcellularLocation>
        <location evidence="2">Cytoplasm</location>
    </subcellularLocation>
    <subcellularLocation>
        <location evidence="2">Nucleus</location>
    </subcellularLocation>
</comment>
<keyword evidence="4" id="KW-1185">Reference proteome</keyword>
<dbReference type="OMA" id="LESHHRM"/>
<dbReference type="GO" id="GO:0005634">
    <property type="term" value="C:nucleus"/>
    <property type="evidence" value="ECO:0007669"/>
    <property type="project" value="UniProtKB-SubCell"/>
</dbReference>
<keyword evidence="2" id="KW-0539">Nucleus</keyword>
<evidence type="ECO:0000256" key="1">
    <source>
        <dbReference type="ARBA" id="ARBA00010080"/>
    </source>
</evidence>
<dbReference type="PANTHER" id="PTHR12979">
    <property type="entry name" value="CCR4-NOT TRANSCRIPTION COMPLEX SUBUNIT 10"/>
    <property type="match status" value="1"/>
</dbReference>
<evidence type="ECO:0000313" key="4">
    <source>
        <dbReference type="Proteomes" id="UP000318571"/>
    </source>
</evidence>
<dbReference type="GO" id="GO:0005737">
    <property type="term" value="C:cytoplasm"/>
    <property type="evidence" value="ECO:0007669"/>
    <property type="project" value="UniProtKB-SubCell"/>
</dbReference>
<dbReference type="Proteomes" id="UP000318571">
    <property type="component" value="Chromosome 10"/>
</dbReference>
<name>A0A553ND74_TIGCA</name>
<dbReference type="InterPro" id="IPR011990">
    <property type="entry name" value="TPR-like_helical_dom_sf"/>
</dbReference>
<dbReference type="GO" id="GO:0030014">
    <property type="term" value="C:CCR4-NOT complex"/>
    <property type="evidence" value="ECO:0007669"/>
    <property type="project" value="UniProtKB-UniRule"/>
</dbReference>
<comment type="similarity">
    <text evidence="1 2">Belongs to the CNOT10 family.</text>
</comment>
<reference evidence="3 4" key="1">
    <citation type="journal article" date="2018" name="Nat. Ecol. Evol.">
        <title>Genomic signatures of mitonuclear coevolution across populations of Tigriopus californicus.</title>
        <authorList>
            <person name="Barreto F.S."/>
            <person name="Watson E.T."/>
            <person name="Lima T.G."/>
            <person name="Willett C.S."/>
            <person name="Edmands S."/>
            <person name="Li W."/>
            <person name="Burton R.S."/>
        </authorList>
    </citation>
    <scope>NUCLEOTIDE SEQUENCE [LARGE SCALE GENOMIC DNA]</scope>
    <source>
        <strain evidence="3 4">San Diego</strain>
    </source>
</reference>
<protein>
    <recommendedName>
        <fullName evidence="2">CCR4-NOT transcription complex subunit 10</fullName>
    </recommendedName>
</protein>
<evidence type="ECO:0000256" key="2">
    <source>
        <dbReference type="RuleBase" id="RU367083"/>
    </source>
</evidence>
<evidence type="ECO:0000313" key="3">
    <source>
        <dbReference type="EMBL" id="TRY63383.1"/>
    </source>
</evidence>
<dbReference type="STRING" id="6832.A0A553ND74"/>
<organism evidence="3 4">
    <name type="scientific">Tigriopus californicus</name>
    <name type="common">Marine copepod</name>
    <dbReference type="NCBI Taxonomy" id="6832"/>
    <lineage>
        <taxon>Eukaryota</taxon>
        <taxon>Metazoa</taxon>
        <taxon>Ecdysozoa</taxon>
        <taxon>Arthropoda</taxon>
        <taxon>Crustacea</taxon>
        <taxon>Multicrustacea</taxon>
        <taxon>Hexanauplia</taxon>
        <taxon>Copepoda</taxon>
        <taxon>Harpacticoida</taxon>
        <taxon>Harpacticidae</taxon>
        <taxon>Tigriopus</taxon>
    </lineage>
</organism>
<keyword evidence="2" id="KW-0943">RNA-mediated gene silencing</keyword>
<keyword evidence="2" id="KW-0805">Transcription regulation</keyword>
<comment type="caution">
    <text evidence="3">The sequence shown here is derived from an EMBL/GenBank/DDBJ whole genome shotgun (WGS) entry which is preliminary data.</text>
</comment>
<dbReference type="GO" id="GO:0006402">
    <property type="term" value="P:mRNA catabolic process"/>
    <property type="evidence" value="ECO:0007669"/>
    <property type="project" value="TreeGrafter"/>
</dbReference>
<dbReference type="AlphaFoldDB" id="A0A553ND74"/>
<dbReference type="PANTHER" id="PTHR12979:SF5">
    <property type="entry name" value="CCR4-NOT TRANSCRIPTION COMPLEX SUBUNIT 10"/>
    <property type="match status" value="1"/>
</dbReference>
<dbReference type="GO" id="GO:0031047">
    <property type="term" value="P:regulatory ncRNA-mediated gene silencing"/>
    <property type="evidence" value="ECO:0007669"/>
    <property type="project" value="UniProtKB-UniRule"/>
</dbReference>
<proteinExistence type="inferred from homology"/>
<comment type="function">
    <text evidence="2">Component of the CCR4-NOT complex which is one of the major cellular mRNA deadenylases and is linked to various cellular processes including bulk mRNA degradation, miRNA-mediated repression, translational repression during translational initiation and general transcription regulation.</text>
</comment>
<dbReference type="SUPFAM" id="SSF48452">
    <property type="entry name" value="TPR-like"/>
    <property type="match status" value="1"/>
</dbReference>
<accession>A0A553ND74</accession>